<evidence type="ECO:0000256" key="1">
    <source>
        <dbReference type="SAM" id="Phobius"/>
    </source>
</evidence>
<protein>
    <submittedName>
        <fullName evidence="2">Uncharacterized protein</fullName>
    </submittedName>
</protein>
<gene>
    <name evidence="2" type="ORF">SAMN04488128_10731</name>
</gene>
<evidence type="ECO:0000313" key="2">
    <source>
        <dbReference type="EMBL" id="SKA45533.1"/>
    </source>
</evidence>
<keyword evidence="3" id="KW-1185">Reference proteome</keyword>
<sequence>MLLQTPLETVLMFLLIIVVVVLSLVSFPKG</sequence>
<keyword evidence="1" id="KW-0472">Membrane</keyword>
<reference evidence="3" key="1">
    <citation type="submission" date="2017-02" db="EMBL/GenBank/DDBJ databases">
        <authorList>
            <person name="Varghese N."/>
            <person name="Submissions S."/>
        </authorList>
    </citation>
    <scope>NUCLEOTIDE SEQUENCE [LARGE SCALE GENOMIC DNA]</scope>
    <source>
        <strain evidence="3">DSM 22224</strain>
    </source>
</reference>
<keyword evidence="1" id="KW-0812">Transmembrane</keyword>
<proteinExistence type="predicted"/>
<keyword evidence="1" id="KW-1133">Transmembrane helix</keyword>
<name>A0A1T4TYL4_9BACT</name>
<feature type="transmembrane region" description="Helical" evidence="1">
    <location>
        <begin position="6"/>
        <end position="27"/>
    </location>
</feature>
<dbReference type="EMBL" id="FUWZ01000007">
    <property type="protein sequence ID" value="SKA45533.1"/>
    <property type="molecule type" value="Genomic_DNA"/>
</dbReference>
<evidence type="ECO:0000313" key="3">
    <source>
        <dbReference type="Proteomes" id="UP000190367"/>
    </source>
</evidence>
<organism evidence="2 3">
    <name type="scientific">Chitinophaga eiseniae</name>
    <dbReference type="NCBI Taxonomy" id="634771"/>
    <lineage>
        <taxon>Bacteria</taxon>
        <taxon>Pseudomonadati</taxon>
        <taxon>Bacteroidota</taxon>
        <taxon>Chitinophagia</taxon>
        <taxon>Chitinophagales</taxon>
        <taxon>Chitinophagaceae</taxon>
        <taxon>Chitinophaga</taxon>
    </lineage>
</organism>
<dbReference type="AlphaFoldDB" id="A0A1T4TYL4"/>
<accession>A0A1T4TYL4</accession>
<dbReference type="Proteomes" id="UP000190367">
    <property type="component" value="Unassembled WGS sequence"/>
</dbReference>